<dbReference type="Proteomes" id="UP001150581">
    <property type="component" value="Unassembled WGS sequence"/>
</dbReference>
<evidence type="ECO:0000313" key="1">
    <source>
        <dbReference type="EMBL" id="KAJ1884427.1"/>
    </source>
</evidence>
<comment type="caution">
    <text evidence="1">The sequence shown here is derived from an EMBL/GenBank/DDBJ whole genome shotgun (WGS) entry which is preliminary data.</text>
</comment>
<proteinExistence type="predicted"/>
<gene>
    <name evidence="1" type="primary">SEC22_2</name>
    <name evidence="1" type="ORF">LPJ66_010618</name>
</gene>
<keyword evidence="1" id="KW-0675">Receptor</keyword>
<dbReference type="EMBL" id="JANBPG010002850">
    <property type="protein sequence ID" value="KAJ1884427.1"/>
    <property type="molecule type" value="Genomic_DNA"/>
</dbReference>
<name>A0ACC1I0N2_9FUNG</name>
<sequence>DLRDVTQIMTKNMEDLLWRGDSLDRMSSLSDRLREDSKTFHKKAWRANLELQIRKYGVPVAIVLGFFLILYLRYKLF</sequence>
<accession>A0ACC1I0N2</accession>
<keyword evidence="2" id="KW-1185">Reference proteome</keyword>
<reference evidence="1" key="1">
    <citation type="submission" date="2022-07" db="EMBL/GenBank/DDBJ databases">
        <title>Phylogenomic reconstructions and comparative analyses of Kickxellomycotina fungi.</title>
        <authorList>
            <person name="Reynolds N.K."/>
            <person name="Stajich J.E."/>
            <person name="Barry K."/>
            <person name="Grigoriev I.V."/>
            <person name="Crous P."/>
            <person name="Smith M.E."/>
        </authorList>
    </citation>
    <scope>NUCLEOTIDE SEQUENCE</scope>
    <source>
        <strain evidence="1">Benny 63K</strain>
    </source>
</reference>
<evidence type="ECO:0000313" key="2">
    <source>
        <dbReference type="Proteomes" id="UP001150581"/>
    </source>
</evidence>
<organism evidence="1 2">
    <name type="scientific">Kickxella alabastrina</name>
    <dbReference type="NCBI Taxonomy" id="61397"/>
    <lineage>
        <taxon>Eukaryota</taxon>
        <taxon>Fungi</taxon>
        <taxon>Fungi incertae sedis</taxon>
        <taxon>Zoopagomycota</taxon>
        <taxon>Kickxellomycotina</taxon>
        <taxon>Kickxellomycetes</taxon>
        <taxon>Kickxellales</taxon>
        <taxon>Kickxellaceae</taxon>
        <taxon>Kickxella</taxon>
    </lineage>
</organism>
<protein>
    <submittedName>
        <fullName evidence="1">SNAP receptor</fullName>
    </submittedName>
</protein>
<feature type="non-terminal residue" evidence="1">
    <location>
        <position position="1"/>
    </location>
</feature>